<gene>
    <name evidence="1" type="ORF">FKY71_16165</name>
</gene>
<dbReference type="AlphaFoldDB" id="A0A540VKQ5"/>
<protein>
    <submittedName>
        <fullName evidence="1">Uncharacterized protein</fullName>
    </submittedName>
</protein>
<sequence>MIDDSAKLEEFRRRPENAAWAFGLASDPVLFKDLYDMDMIIVHRPDDAQVDASLSDRRPLLPHDLGRHAHVDTVRWAQRMRPGRFDPAAFPIKAVNEQLAKGVVEAALDAEEATWADEKDGPIPFPRAGS</sequence>
<comment type="caution">
    <text evidence="1">The sequence shown here is derived from an EMBL/GenBank/DDBJ whole genome shotgun (WGS) entry which is preliminary data.</text>
</comment>
<reference evidence="1 2" key="1">
    <citation type="submission" date="2019-06" db="EMBL/GenBank/DDBJ databases">
        <title>Metagenome assembled Genome of Spiribacter salinus SL48-SHIP from the microbial mat of Salt Lake 48 (Novosibirsk region, Russia).</title>
        <authorList>
            <person name="Shipova A."/>
            <person name="Rozanov A.S."/>
            <person name="Bryanskaya A.V."/>
            <person name="Peltek S.E."/>
        </authorList>
    </citation>
    <scope>NUCLEOTIDE SEQUENCE [LARGE SCALE GENOMIC DNA]</scope>
    <source>
        <strain evidence="1">SL48-SHIP-2</strain>
    </source>
</reference>
<proteinExistence type="predicted"/>
<dbReference type="Proteomes" id="UP000315400">
    <property type="component" value="Unassembled WGS sequence"/>
</dbReference>
<evidence type="ECO:0000313" key="2">
    <source>
        <dbReference type="Proteomes" id="UP000315400"/>
    </source>
</evidence>
<name>A0A540VKQ5_9GAMM</name>
<organism evidence="1 2">
    <name type="scientific">Spiribacter salinus</name>
    <dbReference type="NCBI Taxonomy" id="1335746"/>
    <lineage>
        <taxon>Bacteria</taxon>
        <taxon>Pseudomonadati</taxon>
        <taxon>Pseudomonadota</taxon>
        <taxon>Gammaproteobacteria</taxon>
        <taxon>Chromatiales</taxon>
        <taxon>Ectothiorhodospiraceae</taxon>
        <taxon>Spiribacter</taxon>
    </lineage>
</organism>
<dbReference type="EMBL" id="VIFK01000313">
    <property type="protein sequence ID" value="TQE97302.1"/>
    <property type="molecule type" value="Genomic_DNA"/>
</dbReference>
<accession>A0A540VKQ5</accession>
<evidence type="ECO:0000313" key="1">
    <source>
        <dbReference type="EMBL" id="TQE97302.1"/>
    </source>
</evidence>